<dbReference type="Gene3D" id="3.30.70.1230">
    <property type="entry name" value="Nucleotide cyclase"/>
    <property type="match status" value="1"/>
</dbReference>
<feature type="region of interest" description="Disordered" evidence="1">
    <location>
        <begin position="159"/>
        <end position="181"/>
    </location>
</feature>
<name>A0A841I153_9DEIO</name>
<dbReference type="InterPro" id="IPR029787">
    <property type="entry name" value="Nucleotide_cyclase"/>
</dbReference>
<dbReference type="InterPro" id="IPR001054">
    <property type="entry name" value="A/G_cyclase"/>
</dbReference>
<dbReference type="GO" id="GO:0009190">
    <property type="term" value="P:cyclic nucleotide biosynthetic process"/>
    <property type="evidence" value="ECO:0007669"/>
    <property type="project" value="InterPro"/>
</dbReference>
<dbReference type="GO" id="GO:0035556">
    <property type="term" value="P:intracellular signal transduction"/>
    <property type="evidence" value="ECO:0007669"/>
    <property type="project" value="InterPro"/>
</dbReference>
<accession>A0A841I153</accession>
<dbReference type="GO" id="GO:0004016">
    <property type="term" value="F:adenylate cyclase activity"/>
    <property type="evidence" value="ECO:0007669"/>
    <property type="project" value="UniProtKB-ARBA"/>
</dbReference>
<dbReference type="EMBL" id="JACHHG010000007">
    <property type="protein sequence ID" value="MBB6098714.1"/>
    <property type="molecule type" value="Genomic_DNA"/>
</dbReference>
<dbReference type="PROSITE" id="PS50125">
    <property type="entry name" value="GUANYLATE_CYCLASE_2"/>
    <property type="match status" value="1"/>
</dbReference>
<dbReference type="Pfam" id="PF00211">
    <property type="entry name" value="Guanylate_cyc"/>
    <property type="match status" value="1"/>
</dbReference>
<sequence>MFARGAGPGAVRRDAAVLFVDLVDSTALAHRLELGDYAELMSEMLQILYLGLEAHGGTVLQHQGDALVAQYDIARLEACLRSAQDCHRRIASLSAAERLGERLTLRVGVACGQILSLTLGGQPTGYGRPFNLSRRLCTIAAPGETLVCADTYQLSPDLPATARPRSRRSRDFPLPVRPTRI</sequence>
<comment type="caution">
    <text evidence="3">The sequence shown here is derived from an EMBL/GenBank/DDBJ whole genome shotgun (WGS) entry which is preliminary data.</text>
</comment>
<keyword evidence="4" id="KW-1185">Reference proteome</keyword>
<dbReference type="SUPFAM" id="SSF55073">
    <property type="entry name" value="Nucleotide cyclase"/>
    <property type="match status" value="1"/>
</dbReference>
<dbReference type="CDD" id="cd07302">
    <property type="entry name" value="CHD"/>
    <property type="match status" value="1"/>
</dbReference>
<evidence type="ECO:0000256" key="1">
    <source>
        <dbReference type="SAM" id="MobiDB-lite"/>
    </source>
</evidence>
<protein>
    <submittedName>
        <fullName evidence="3">Class 3 adenylate cyclase</fullName>
    </submittedName>
</protein>
<organism evidence="3 4">
    <name type="scientific">Deinobacterium chartae</name>
    <dbReference type="NCBI Taxonomy" id="521158"/>
    <lineage>
        <taxon>Bacteria</taxon>
        <taxon>Thermotogati</taxon>
        <taxon>Deinococcota</taxon>
        <taxon>Deinococci</taxon>
        <taxon>Deinococcales</taxon>
        <taxon>Deinococcaceae</taxon>
        <taxon>Deinobacterium</taxon>
    </lineage>
</organism>
<feature type="domain" description="Guanylate cyclase" evidence="2">
    <location>
        <begin position="16"/>
        <end position="137"/>
    </location>
</feature>
<gene>
    <name evidence="3" type="ORF">HNR42_002149</name>
</gene>
<evidence type="ECO:0000313" key="4">
    <source>
        <dbReference type="Proteomes" id="UP000569951"/>
    </source>
</evidence>
<dbReference type="RefSeq" id="WP_183987404.1">
    <property type="nucleotide sequence ID" value="NZ_JACHHG010000007.1"/>
</dbReference>
<dbReference type="Proteomes" id="UP000569951">
    <property type="component" value="Unassembled WGS sequence"/>
</dbReference>
<evidence type="ECO:0000259" key="2">
    <source>
        <dbReference type="PROSITE" id="PS50125"/>
    </source>
</evidence>
<evidence type="ECO:0000313" key="3">
    <source>
        <dbReference type="EMBL" id="MBB6098714.1"/>
    </source>
</evidence>
<proteinExistence type="predicted"/>
<reference evidence="3 4" key="1">
    <citation type="submission" date="2020-08" db="EMBL/GenBank/DDBJ databases">
        <title>Genomic Encyclopedia of Type Strains, Phase IV (KMG-IV): sequencing the most valuable type-strain genomes for metagenomic binning, comparative biology and taxonomic classification.</title>
        <authorList>
            <person name="Goeker M."/>
        </authorList>
    </citation>
    <scope>NUCLEOTIDE SEQUENCE [LARGE SCALE GENOMIC DNA]</scope>
    <source>
        <strain evidence="3 4">DSM 21458</strain>
    </source>
</reference>
<dbReference type="AlphaFoldDB" id="A0A841I153"/>